<protein>
    <submittedName>
        <fullName evidence="2">Uncharacterized protein</fullName>
    </submittedName>
</protein>
<keyword evidence="3" id="KW-1185">Reference proteome</keyword>
<feature type="region of interest" description="Disordered" evidence="1">
    <location>
        <begin position="1"/>
        <end position="66"/>
    </location>
</feature>
<dbReference type="EMBL" id="BAAAFZ010000125">
    <property type="protein sequence ID" value="GAA0608413.1"/>
    <property type="molecule type" value="Genomic_DNA"/>
</dbReference>
<sequence>MSKAHMPPVPPANRSDKGPGGDDRVDPAAAQNAEARGGGKDGNTAEQGRAGNSAQNTTHQGHQQDR</sequence>
<evidence type="ECO:0000313" key="3">
    <source>
        <dbReference type="Proteomes" id="UP001501588"/>
    </source>
</evidence>
<dbReference type="Proteomes" id="UP001501588">
    <property type="component" value="Unassembled WGS sequence"/>
</dbReference>
<evidence type="ECO:0000256" key="1">
    <source>
        <dbReference type="SAM" id="MobiDB-lite"/>
    </source>
</evidence>
<evidence type="ECO:0000313" key="2">
    <source>
        <dbReference type="EMBL" id="GAA0608413.1"/>
    </source>
</evidence>
<accession>A0ABN1GCA7</accession>
<organism evidence="2 3">
    <name type="scientific">Craurococcus roseus</name>
    <dbReference type="NCBI Taxonomy" id="77585"/>
    <lineage>
        <taxon>Bacteria</taxon>
        <taxon>Pseudomonadati</taxon>
        <taxon>Pseudomonadota</taxon>
        <taxon>Alphaproteobacteria</taxon>
        <taxon>Acetobacterales</taxon>
        <taxon>Acetobacteraceae</taxon>
        <taxon>Craurococcus</taxon>
    </lineage>
</organism>
<gene>
    <name evidence="2" type="ORF">GCM10009416_51510</name>
</gene>
<proteinExistence type="predicted"/>
<dbReference type="RefSeq" id="WP_343898344.1">
    <property type="nucleotide sequence ID" value="NZ_BAAAFZ010000125.1"/>
</dbReference>
<name>A0ABN1GCA7_9PROT</name>
<reference evidence="2 3" key="1">
    <citation type="journal article" date="2019" name="Int. J. Syst. Evol. Microbiol.">
        <title>The Global Catalogue of Microorganisms (GCM) 10K type strain sequencing project: providing services to taxonomists for standard genome sequencing and annotation.</title>
        <authorList>
            <consortium name="The Broad Institute Genomics Platform"/>
            <consortium name="The Broad Institute Genome Sequencing Center for Infectious Disease"/>
            <person name="Wu L."/>
            <person name="Ma J."/>
        </authorList>
    </citation>
    <scope>NUCLEOTIDE SEQUENCE [LARGE SCALE GENOMIC DNA]</scope>
    <source>
        <strain evidence="2 3">JCM 9933</strain>
    </source>
</reference>
<comment type="caution">
    <text evidence="2">The sequence shown here is derived from an EMBL/GenBank/DDBJ whole genome shotgun (WGS) entry which is preliminary data.</text>
</comment>
<feature type="compositionally biased region" description="Polar residues" evidence="1">
    <location>
        <begin position="44"/>
        <end position="66"/>
    </location>
</feature>
<feature type="compositionally biased region" description="Basic and acidic residues" evidence="1">
    <location>
        <begin position="14"/>
        <end position="26"/>
    </location>
</feature>